<evidence type="ECO:0000313" key="2">
    <source>
        <dbReference type="Proteomes" id="UP000293142"/>
    </source>
</evidence>
<keyword evidence="2" id="KW-1185">Reference proteome</keyword>
<dbReference type="EMBL" id="SIRE01000003">
    <property type="protein sequence ID" value="TBL81356.1"/>
    <property type="molecule type" value="Genomic_DNA"/>
</dbReference>
<comment type="caution">
    <text evidence="1">The sequence shown here is derived from an EMBL/GenBank/DDBJ whole genome shotgun (WGS) entry which is preliminary data.</text>
</comment>
<dbReference type="AlphaFoldDB" id="A0A4Q9DY83"/>
<sequence>MDRANAQHSILEGKAAARAKMSSLLDEVHSLLERKFLLRAASFRHHKQKTVGRTALLTVFCIAGYDYCRHDHFIHSGALPAARIGKQLLQL</sequence>
<gene>
    <name evidence="1" type="ORF">EYB31_04550</name>
</gene>
<accession>A0A4Q9DY83</accession>
<name>A0A4Q9DY83_9BACL</name>
<organism evidence="1 2">
    <name type="scientific">Paenibacillus thalictri</name>
    <dbReference type="NCBI Taxonomy" id="2527873"/>
    <lineage>
        <taxon>Bacteria</taxon>
        <taxon>Bacillati</taxon>
        <taxon>Bacillota</taxon>
        <taxon>Bacilli</taxon>
        <taxon>Bacillales</taxon>
        <taxon>Paenibacillaceae</taxon>
        <taxon>Paenibacillus</taxon>
    </lineage>
</organism>
<evidence type="ECO:0000313" key="1">
    <source>
        <dbReference type="EMBL" id="TBL81356.1"/>
    </source>
</evidence>
<protein>
    <submittedName>
        <fullName evidence="1">Uncharacterized protein</fullName>
    </submittedName>
</protein>
<proteinExistence type="predicted"/>
<dbReference type="Proteomes" id="UP000293142">
    <property type="component" value="Unassembled WGS sequence"/>
</dbReference>
<reference evidence="1 2" key="1">
    <citation type="submission" date="2019-02" db="EMBL/GenBank/DDBJ databases">
        <title>Paenibacillus sp. nov., isolated from surface-sterilized tissue of Thalictrum simplex L.</title>
        <authorList>
            <person name="Tuo L."/>
        </authorList>
    </citation>
    <scope>NUCLEOTIDE SEQUENCE [LARGE SCALE GENOMIC DNA]</scope>
    <source>
        <strain evidence="1 2">N2SHLJ1</strain>
    </source>
</reference>